<sequence>MVVLKGFQSDQRARRGMFLLPSVLTVANLFCGYACLIYTLRGEFGTAAPFIGIALVLDTLDGRIARLMKATSAFGVEFDSLADIVSFGVAPAVLVCAWGLTPFGQLGWAAGFLYLVAAGTRLARFNIQRGTLDRRYFVGMPSPAAACVLGATVFAFPTPSVGAIEALPIFLVILVPAFLMITTLRFRSFKEVNLGHRRSYVPLIAIAGVIAVINAHPPFVLAGMAYIYLASGPVEELLSRVEWRKKSAADEVDDDSRNTATGDTGNRPHFH</sequence>
<dbReference type="AlphaFoldDB" id="A0A381SLE7"/>
<evidence type="ECO:0000256" key="7">
    <source>
        <dbReference type="ARBA" id="ARBA00022679"/>
    </source>
</evidence>
<keyword evidence="9 16" id="KW-1133">Transmembrane helix</keyword>
<evidence type="ECO:0000256" key="1">
    <source>
        <dbReference type="ARBA" id="ARBA00000287"/>
    </source>
</evidence>
<evidence type="ECO:0000256" key="4">
    <source>
        <dbReference type="ARBA" id="ARBA00013174"/>
    </source>
</evidence>
<keyword evidence="6" id="KW-0444">Lipid biosynthesis</keyword>
<evidence type="ECO:0000256" key="8">
    <source>
        <dbReference type="ARBA" id="ARBA00022692"/>
    </source>
</evidence>
<keyword evidence="8 16" id="KW-0812">Transmembrane</keyword>
<evidence type="ECO:0000256" key="6">
    <source>
        <dbReference type="ARBA" id="ARBA00022516"/>
    </source>
</evidence>
<dbReference type="InterPro" id="IPR043130">
    <property type="entry name" value="CDP-OH_PTrfase_TM_dom"/>
</dbReference>
<comment type="catalytic activity">
    <reaction evidence="1">
        <text>a CDP-1,2-diacyl-sn-glycerol + L-serine = a 1,2-diacyl-sn-glycero-3-phospho-L-serine + CMP + H(+)</text>
        <dbReference type="Rhea" id="RHEA:16913"/>
        <dbReference type="ChEBI" id="CHEBI:15378"/>
        <dbReference type="ChEBI" id="CHEBI:33384"/>
        <dbReference type="ChEBI" id="CHEBI:57262"/>
        <dbReference type="ChEBI" id="CHEBI:58332"/>
        <dbReference type="ChEBI" id="CHEBI:60377"/>
        <dbReference type="EC" id="2.7.8.8"/>
    </reaction>
</comment>
<feature type="transmembrane region" description="Helical" evidence="16">
    <location>
        <begin position="136"/>
        <end position="156"/>
    </location>
</feature>
<dbReference type="GO" id="GO:0012505">
    <property type="term" value="C:endomembrane system"/>
    <property type="evidence" value="ECO:0007669"/>
    <property type="project" value="UniProtKB-SubCell"/>
</dbReference>
<evidence type="ECO:0000256" key="2">
    <source>
        <dbReference type="ARBA" id="ARBA00004127"/>
    </source>
</evidence>
<evidence type="ECO:0000256" key="14">
    <source>
        <dbReference type="ARBA" id="ARBA00032361"/>
    </source>
</evidence>
<keyword evidence="7" id="KW-0808">Transferase</keyword>
<dbReference type="InterPro" id="IPR004533">
    <property type="entry name" value="CDP-diaglyc--ser_O-PTrfase"/>
</dbReference>
<dbReference type="PANTHER" id="PTHR14269">
    <property type="entry name" value="CDP-DIACYLGLYCEROL--GLYCEROL-3-PHOSPHATE 3-PHOSPHATIDYLTRANSFERASE-RELATED"/>
    <property type="match status" value="1"/>
</dbReference>
<evidence type="ECO:0000256" key="3">
    <source>
        <dbReference type="ARBA" id="ARBA00010441"/>
    </source>
</evidence>
<protein>
    <recommendedName>
        <fullName evidence="5">CDP-diacylglycerol--serine O-phosphatidyltransferase</fullName>
        <ecNumber evidence="4">2.7.8.8</ecNumber>
    </recommendedName>
    <alternativeName>
        <fullName evidence="14">Phosphatidylserine synthase</fullName>
    </alternativeName>
</protein>
<evidence type="ECO:0000256" key="10">
    <source>
        <dbReference type="ARBA" id="ARBA00023098"/>
    </source>
</evidence>
<evidence type="ECO:0000256" key="9">
    <source>
        <dbReference type="ARBA" id="ARBA00022989"/>
    </source>
</evidence>
<comment type="subcellular location">
    <subcellularLocation>
        <location evidence="2">Endomembrane system</location>
        <topology evidence="2">Multi-pass membrane protein</topology>
    </subcellularLocation>
</comment>
<name>A0A381SLE7_9ZZZZ</name>
<evidence type="ECO:0000256" key="11">
    <source>
        <dbReference type="ARBA" id="ARBA00023136"/>
    </source>
</evidence>
<evidence type="ECO:0000256" key="15">
    <source>
        <dbReference type="SAM" id="MobiDB-lite"/>
    </source>
</evidence>
<dbReference type="Gene3D" id="1.20.120.1760">
    <property type="match status" value="1"/>
</dbReference>
<dbReference type="GO" id="GO:0008654">
    <property type="term" value="P:phospholipid biosynthetic process"/>
    <property type="evidence" value="ECO:0007669"/>
    <property type="project" value="UniProtKB-KW"/>
</dbReference>
<dbReference type="EC" id="2.7.8.8" evidence="4"/>
<keyword evidence="13" id="KW-1208">Phospholipid metabolism</keyword>
<evidence type="ECO:0000256" key="5">
    <source>
        <dbReference type="ARBA" id="ARBA00017171"/>
    </source>
</evidence>
<evidence type="ECO:0000256" key="16">
    <source>
        <dbReference type="SAM" id="Phobius"/>
    </source>
</evidence>
<dbReference type="GO" id="GO:0003882">
    <property type="term" value="F:CDP-diacylglycerol-serine O-phosphatidyltransferase activity"/>
    <property type="evidence" value="ECO:0007669"/>
    <property type="project" value="UniProtKB-EC"/>
</dbReference>
<dbReference type="PROSITE" id="PS00379">
    <property type="entry name" value="CDP_ALCOHOL_P_TRANSF"/>
    <property type="match status" value="1"/>
</dbReference>
<evidence type="ECO:0000256" key="12">
    <source>
        <dbReference type="ARBA" id="ARBA00023209"/>
    </source>
</evidence>
<keyword evidence="11 16" id="KW-0472">Membrane</keyword>
<dbReference type="InterPro" id="IPR000462">
    <property type="entry name" value="CDP-OH_P_trans"/>
</dbReference>
<feature type="region of interest" description="Disordered" evidence="15">
    <location>
        <begin position="249"/>
        <end position="271"/>
    </location>
</feature>
<evidence type="ECO:0000256" key="13">
    <source>
        <dbReference type="ARBA" id="ARBA00023264"/>
    </source>
</evidence>
<dbReference type="NCBIfam" id="TIGR00473">
    <property type="entry name" value="pssA"/>
    <property type="match status" value="1"/>
</dbReference>
<feature type="transmembrane region" description="Helical" evidence="16">
    <location>
        <begin position="18"/>
        <end position="38"/>
    </location>
</feature>
<feature type="transmembrane region" description="Helical" evidence="16">
    <location>
        <begin position="203"/>
        <end position="229"/>
    </location>
</feature>
<evidence type="ECO:0000313" key="17">
    <source>
        <dbReference type="EMBL" id="SVA04161.1"/>
    </source>
</evidence>
<dbReference type="PANTHER" id="PTHR14269:SF61">
    <property type="entry name" value="CDP-DIACYLGLYCEROL--SERINE O-PHOSPHATIDYLTRANSFERASE"/>
    <property type="match status" value="1"/>
</dbReference>
<keyword evidence="12" id="KW-0594">Phospholipid biosynthesis</keyword>
<accession>A0A381SLE7</accession>
<dbReference type="GO" id="GO:0016020">
    <property type="term" value="C:membrane"/>
    <property type="evidence" value="ECO:0007669"/>
    <property type="project" value="InterPro"/>
</dbReference>
<feature type="transmembrane region" description="Helical" evidence="16">
    <location>
        <begin position="162"/>
        <end position="182"/>
    </location>
</feature>
<dbReference type="EMBL" id="UINC01003195">
    <property type="protein sequence ID" value="SVA04161.1"/>
    <property type="molecule type" value="Genomic_DNA"/>
</dbReference>
<proteinExistence type="inferred from homology"/>
<gene>
    <name evidence="17" type="ORF">METZ01_LOCUS57015</name>
</gene>
<dbReference type="Pfam" id="PF01066">
    <property type="entry name" value="CDP-OH_P_transf"/>
    <property type="match status" value="1"/>
</dbReference>
<dbReference type="InterPro" id="IPR048254">
    <property type="entry name" value="CDP_ALCOHOL_P_TRANSF_CS"/>
</dbReference>
<reference evidence="17" key="1">
    <citation type="submission" date="2018-05" db="EMBL/GenBank/DDBJ databases">
        <authorList>
            <person name="Lanie J.A."/>
            <person name="Ng W.-L."/>
            <person name="Kazmierczak K.M."/>
            <person name="Andrzejewski T.M."/>
            <person name="Davidsen T.M."/>
            <person name="Wayne K.J."/>
            <person name="Tettelin H."/>
            <person name="Glass J.I."/>
            <person name="Rusch D."/>
            <person name="Podicherti R."/>
            <person name="Tsui H.-C.T."/>
            <person name="Winkler M.E."/>
        </authorList>
    </citation>
    <scope>NUCLEOTIDE SEQUENCE</scope>
</reference>
<keyword evidence="10" id="KW-0443">Lipid metabolism</keyword>
<organism evidence="17">
    <name type="scientific">marine metagenome</name>
    <dbReference type="NCBI Taxonomy" id="408172"/>
    <lineage>
        <taxon>unclassified sequences</taxon>
        <taxon>metagenomes</taxon>
        <taxon>ecological metagenomes</taxon>
    </lineage>
</organism>
<comment type="similarity">
    <text evidence="3">Belongs to the CDP-alcohol phosphatidyltransferase class-I family.</text>
</comment>
<dbReference type="InterPro" id="IPR050324">
    <property type="entry name" value="CDP-alcohol_PTase-I"/>
</dbReference>